<dbReference type="Pfam" id="PF20150">
    <property type="entry name" value="2EXR"/>
    <property type="match status" value="1"/>
</dbReference>
<evidence type="ECO:0000313" key="2">
    <source>
        <dbReference type="EMBL" id="KEZ39504.1"/>
    </source>
</evidence>
<evidence type="ECO:0000259" key="1">
    <source>
        <dbReference type="Pfam" id="PF20150"/>
    </source>
</evidence>
<evidence type="ECO:0000313" key="3">
    <source>
        <dbReference type="Proteomes" id="UP000028545"/>
    </source>
</evidence>
<gene>
    <name evidence="2" type="ORF">SAPIO_CDS9372</name>
</gene>
<organism evidence="2 3">
    <name type="scientific">Pseudallescheria apiosperma</name>
    <name type="common">Scedosporium apiospermum</name>
    <dbReference type="NCBI Taxonomy" id="563466"/>
    <lineage>
        <taxon>Eukaryota</taxon>
        <taxon>Fungi</taxon>
        <taxon>Dikarya</taxon>
        <taxon>Ascomycota</taxon>
        <taxon>Pezizomycotina</taxon>
        <taxon>Sordariomycetes</taxon>
        <taxon>Hypocreomycetidae</taxon>
        <taxon>Microascales</taxon>
        <taxon>Microascaceae</taxon>
        <taxon>Scedosporium</taxon>
    </lineage>
</organism>
<accession>A0A084FWP2</accession>
<dbReference type="OrthoDB" id="3473305at2759"/>
<dbReference type="Proteomes" id="UP000028545">
    <property type="component" value="Unassembled WGS sequence"/>
</dbReference>
<dbReference type="RefSeq" id="XP_016639303.1">
    <property type="nucleotide sequence ID" value="XM_016790793.1"/>
</dbReference>
<keyword evidence="3" id="KW-1185">Reference proteome</keyword>
<reference evidence="2 3" key="1">
    <citation type="journal article" date="2014" name="Genome Announc.">
        <title>Draft genome sequence of the pathogenic fungus Scedosporium apiospermum.</title>
        <authorList>
            <person name="Vandeputte P."/>
            <person name="Ghamrawi S."/>
            <person name="Rechenmann M."/>
            <person name="Iltis A."/>
            <person name="Giraud S."/>
            <person name="Fleury M."/>
            <person name="Thornton C."/>
            <person name="Delhaes L."/>
            <person name="Meyer W."/>
            <person name="Papon N."/>
            <person name="Bouchara J.P."/>
        </authorList>
    </citation>
    <scope>NUCLEOTIDE SEQUENCE [LARGE SCALE GENOMIC DNA]</scope>
    <source>
        <strain evidence="2 3">IHEM 14462</strain>
    </source>
</reference>
<sequence>MTTFTCFGVLPLELRVQIWKEALSTPAVLAVTLTRTLEYVTSTYTSKLSFNMAYIGPKPYLAGLSCKEARRMLEQSCGSPIRGLRGPEANPKSTPGLCWVDFDSTVIYLGPDKDAETYMLVIGDGDFDAAVESLRNAGFRDAPWSYYSVVDPQSLEDEEMKGMHQDGGLQYRNLDENSMRFQFPLESKVKIRAVLLRSSYTHLSLLDTPDHRFAKTGNIYYPDKDLLVESFAKTAVREPSMNMWTGDLEAWAISYAYGWLEINDTALDSISDEAAKAWFNERILRDKGGLDRTTVTKRVGKKYNTSGEVNMS</sequence>
<proteinExistence type="predicted"/>
<name>A0A084FWP2_PSEDA</name>
<dbReference type="HOGENOM" id="CLU_891842_0_0_1"/>
<feature type="domain" description="2EXR" evidence="1">
    <location>
        <begin position="4"/>
        <end position="73"/>
    </location>
</feature>
<dbReference type="AlphaFoldDB" id="A0A084FWP2"/>
<comment type="caution">
    <text evidence="2">The sequence shown here is derived from an EMBL/GenBank/DDBJ whole genome shotgun (WGS) entry which is preliminary data.</text>
</comment>
<dbReference type="KEGG" id="sapo:SAPIO_CDS9372"/>
<dbReference type="EMBL" id="JOWA01000143">
    <property type="protein sequence ID" value="KEZ39504.1"/>
    <property type="molecule type" value="Genomic_DNA"/>
</dbReference>
<dbReference type="OMA" id="GNICHPL"/>
<dbReference type="InterPro" id="IPR045518">
    <property type="entry name" value="2EXR"/>
</dbReference>
<dbReference type="VEuPathDB" id="FungiDB:SAPIO_CDS9372"/>
<protein>
    <recommendedName>
        <fullName evidence="1">2EXR domain-containing protein</fullName>
    </recommendedName>
</protein>
<dbReference type="GeneID" id="27728444"/>